<dbReference type="RefSeq" id="WP_074723314.1">
    <property type="nucleotide sequence ID" value="NZ_CBCRVS010000014.1"/>
</dbReference>
<evidence type="ECO:0000313" key="2">
    <source>
        <dbReference type="EMBL" id="SER02908.1"/>
    </source>
</evidence>
<keyword evidence="3" id="KW-1185">Reference proteome</keyword>
<accession>A0A1H9KV23</accession>
<sequence length="240" mass="27683">MDTINSKRSLIFIPITLLVVYFCAGIFFNPANAIYIKPFIIPTFIIYAVINNFEKLTLNYYLYVIFFYVNEILILFWEDSILLFRTALVASFFCYLALINLGYNSIKNKKLYTLPQGFSLFILTINCVFLIAILYILMSVISDSYLNIILIFNAVVAVFLGVTAVLYLGKFGNKKAYYYFFGAFALIFNDVFAAIGTYFIQDVVLNTFDRVLHFTSFYLIYLFAITDKKKVENLSTDSQP</sequence>
<name>A0A1H9KV23_FLAFI</name>
<dbReference type="EMBL" id="FOFZ01000006">
    <property type="protein sequence ID" value="SER02908.1"/>
    <property type="molecule type" value="Genomic_DNA"/>
</dbReference>
<dbReference type="AlphaFoldDB" id="A0A1H9KV23"/>
<feature type="transmembrane region" description="Helical" evidence="1">
    <location>
        <begin position="60"/>
        <end position="77"/>
    </location>
</feature>
<keyword evidence="1" id="KW-0472">Membrane</keyword>
<feature type="transmembrane region" description="Helical" evidence="1">
    <location>
        <begin position="34"/>
        <end position="53"/>
    </location>
</feature>
<dbReference type="OrthoDB" id="1334295at2"/>
<evidence type="ECO:0008006" key="4">
    <source>
        <dbReference type="Google" id="ProtNLM"/>
    </source>
</evidence>
<proteinExistence type="predicted"/>
<feature type="transmembrane region" description="Helical" evidence="1">
    <location>
        <begin position="83"/>
        <end position="106"/>
    </location>
</feature>
<evidence type="ECO:0000313" key="3">
    <source>
        <dbReference type="Proteomes" id="UP000183658"/>
    </source>
</evidence>
<feature type="transmembrane region" description="Helical" evidence="1">
    <location>
        <begin position="144"/>
        <end position="169"/>
    </location>
</feature>
<organism evidence="2 3">
    <name type="scientific">Flavobacterium frigoris</name>
    <dbReference type="NCBI Taxonomy" id="229204"/>
    <lineage>
        <taxon>Bacteria</taxon>
        <taxon>Pseudomonadati</taxon>
        <taxon>Bacteroidota</taxon>
        <taxon>Flavobacteriia</taxon>
        <taxon>Flavobacteriales</taxon>
        <taxon>Flavobacteriaceae</taxon>
        <taxon>Flavobacterium</taxon>
    </lineage>
</organism>
<gene>
    <name evidence="2" type="ORF">SAMN05444355_106104</name>
</gene>
<evidence type="ECO:0000256" key="1">
    <source>
        <dbReference type="SAM" id="Phobius"/>
    </source>
</evidence>
<keyword evidence="1" id="KW-1133">Transmembrane helix</keyword>
<feature type="transmembrane region" description="Helical" evidence="1">
    <location>
        <begin position="176"/>
        <end position="201"/>
    </location>
</feature>
<reference evidence="3" key="1">
    <citation type="submission" date="2016-10" db="EMBL/GenBank/DDBJ databases">
        <authorList>
            <person name="Varghese N."/>
            <person name="Submissions S."/>
        </authorList>
    </citation>
    <scope>NUCLEOTIDE SEQUENCE [LARGE SCALE GENOMIC DNA]</scope>
    <source>
        <strain evidence="3">DSM 15719</strain>
    </source>
</reference>
<feature type="transmembrane region" description="Helical" evidence="1">
    <location>
        <begin position="9"/>
        <end position="28"/>
    </location>
</feature>
<feature type="transmembrane region" description="Helical" evidence="1">
    <location>
        <begin position="118"/>
        <end position="138"/>
    </location>
</feature>
<feature type="transmembrane region" description="Helical" evidence="1">
    <location>
        <begin position="207"/>
        <end position="225"/>
    </location>
</feature>
<keyword evidence="1" id="KW-0812">Transmembrane</keyword>
<dbReference type="Proteomes" id="UP000183658">
    <property type="component" value="Unassembled WGS sequence"/>
</dbReference>
<protein>
    <recommendedName>
        <fullName evidence="4">YhhN-like protein</fullName>
    </recommendedName>
</protein>